<keyword evidence="2" id="KW-1185">Reference proteome</keyword>
<proteinExistence type="predicted"/>
<reference evidence="1 2" key="1">
    <citation type="journal article" date="2013" name="Nat. Genet.">
        <title>The high-quality draft genome of peach (Prunus persica) identifies unique patterns of genetic diversity, domestication and genome evolution.</title>
        <authorList>
            <consortium name="International Peach Genome Initiative"/>
            <person name="Verde I."/>
            <person name="Abbott A.G."/>
            <person name="Scalabrin S."/>
            <person name="Jung S."/>
            <person name="Shu S."/>
            <person name="Marroni F."/>
            <person name="Zhebentyayeva T."/>
            <person name="Dettori M.T."/>
            <person name="Grimwood J."/>
            <person name="Cattonaro F."/>
            <person name="Zuccolo A."/>
            <person name="Rossini L."/>
            <person name="Jenkins J."/>
            <person name="Vendramin E."/>
            <person name="Meisel L.A."/>
            <person name="Decroocq V."/>
            <person name="Sosinski B."/>
            <person name="Prochnik S."/>
            <person name="Mitros T."/>
            <person name="Policriti A."/>
            <person name="Cipriani G."/>
            <person name="Dondini L."/>
            <person name="Ficklin S."/>
            <person name="Goodstein D.M."/>
            <person name="Xuan P."/>
            <person name="Del Fabbro C."/>
            <person name="Aramini V."/>
            <person name="Copetti D."/>
            <person name="Gonzalez S."/>
            <person name="Horner D.S."/>
            <person name="Falchi R."/>
            <person name="Lucas S."/>
            <person name="Mica E."/>
            <person name="Maldonado J."/>
            <person name="Lazzari B."/>
            <person name="Bielenberg D."/>
            <person name="Pirona R."/>
            <person name="Miculan M."/>
            <person name="Barakat A."/>
            <person name="Testolin R."/>
            <person name="Stella A."/>
            <person name="Tartarini S."/>
            <person name="Tonutti P."/>
            <person name="Arus P."/>
            <person name="Orellana A."/>
            <person name="Wells C."/>
            <person name="Main D."/>
            <person name="Vizzotto G."/>
            <person name="Silva H."/>
            <person name="Salamini F."/>
            <person name="Schmutz J."/>
            <person name="Morgante M."/>
            <person name="Rokhsar D.S."/>
        </authorList>
    </citation>
    <scope>NUCLEOTIDE SEQUENCE [LARGE SCALE GENOMIC DNA]</scope>
    <source>
        <strain evidence="2">cv. Nemared</strain>
    </source>
</reference>
<name>A0A251P1W8_PRUPE</name>
<gene>
    <name evidence="1" type="ORF">PRUPE_5G012200</name>
</gene>
<dbReference type="EMBL" id="CM007655">
    <property type="protein sequence ID" value="ONI05542.1"/>
    <property type="molecule type" value="Genomic_DNA"/>
</dbReference>
<dbReference type="AlphaFoldDB" id="A0A251P1W8"/>
<sequence length="69" mass="8120">MGTFKVSLHSLFSNSQTWVLSSHLSSSAQRSFERFSIYEFIHRFSSVYPNRVKTSTEEEKEHKPPVQQR</sequence>
<organism evidence="1 2">
    <name type="scientific">Prunus persica</name>
    <name type="common">Peach</name>
    <name type="synonym">Amygdalus persica</name>
    <dbReference type="NCBI Taxonomy" id="3760"/>
    <lineage>
        <taxon>Eukaryota</taxon>
        <taxon>Viridiplantae</taxon>
        <taxon>Streptophyta</taxon>
        <taxon>Embryophyta</taxon>
        <taxon>Tracheophyta</taxon>
        <taxon>Spermatophyta</taxon>
        <taxon>Magnoliopsida</taxon>
        <taxon>eudicotyledons</taxon>
        <taxon>Gunneridae</taxon>
        <taxon>Pentapetalae</taxon>
        <taxon>rosids</taxon>
        <taxon>fabids</taxon>
        <taxon>Rosales</taxon>
        <taxon>Rosaceae</taxon>
        <taxon>Amygdaloideae</taxon>
        <taxon>Amygdaleae</taxon>
        <taxon>Prunus</taxon>
    </lineage>
</organism>
<evidence type="ECO:0000313" key="1">
    <source>
        <dbReference type="EMBL" id="ONI05542.1"/>
    </source>
</evidence>
<dbReference type="Proteomes" id="UP000006882">
    <property type="component" value="Chromosome G5"/>
</dbReference>
<dbReference type="Gramene" id="ONI05542">
    <property type="protein sequence ID" value="ONI05542"/>
    <property type="gene ID" value="PRUPE_5G012200"/>
</dbReference>
<protein>
    <submittedName>
        <fullName evidence="1">Uncharacterized protein</fullName>
    </submittedName>
</protein>
<accession>A0A251P1W8</accession>
<evidence type="ECO:0000313" key="2">
    <source>
        <dbReference type="Proteomes" id="UP000006882"/>
    </source>
</evidence>